<accession>A0A4U5M5V2</accession>
<comment type="caution">
    <text evidence="1">The sequence shown here is derived from an EMBL/GenBank/DDBJ whole genome shotgun (WGS) entry which is preliminary data.</text>
</comment>
<reference evidence="1 2" key="1">
    <citation type="journal article" date="2015" name="Genome Biol.">
        <title>Comparative genomics of Steinernema reveals deeply conserved gene regulatory networks.</title>
        <authorList>
            <person name="Dillman A.R."/>
            <person name="Macchietto M."/>
            <person name="Porter C.F."/>
            <person name="Rogers A."/>
            <person name="Williams B."/>
            <person name="Antoshechkin I."/>
            <person name="Lee M.M."/>
            <person name="Goodwin Z."/>
            <person name="Lu X."/>
            <person name="Lewis E.E."/>
            <person name="Goodrich-Blair H."/>
            <person name="Stock S.P."/>
            <person name="Adams B.J."/>
            <person name="Sternberg P.W."/>
            <person name="Mortazavi A."/>
        </authorList>
    </citation>
    <scope>NUCLEOTIDE SEQUENCE [LARGE SCALE GENOMIC DNA]</scope>
    <source>
        <strain evidence="1 2">ALL</strain>
    </source>
</reference>
<dbReference type="AlphaFoldDB" id="A0A4U5M5V2"/>
<dbReference type="Proteomes" id="UP000298663">
    <property type="component" value="Unassembled WGS sequence"/>
</dbReference>
<reference evidence="1 2" key="2">
    <citation type="journal article" date="2019" name="G3 (Bethesda)">
        <title>Hybrid Assembly of the Genome of the Entomopathogenic Nematode Steinernema carpocapsae Identifies the X-Chromosome.</title>
        <authorList>
            <person name="Serra L."/>
            <person name="Macchietto M."/>
            <person name="Macias-Munoz A."/>
            <person name="McGill C.J."/>
            <person name="Rodriguez I.M."/>
            <person name="Rodriguez B."/>
            <person name="Murad R."/>
            <person name="Mortazavi A."/>
        </authorList>
    </citation>
    <scope>NUCLEOTIDE SEQUENCE [LARGE SCALE GENOMIC DNA]</scope>
    <source>
        <strain evidence="1 2">ALL</strain>
    </source>
</reference>
<evidence type="ECO:0000313" key="1">
    <source>
        <dbReference type="EMBL" id="TKR64192.1"/>
    </source>
</evidence>
<keyword evidence="2" id="KW-1185">Reference proteome</keyword>
<protein>
    <submittedName>
        <fullName evidence="1">Uncharacterized protein</fullName>
    </submittedName>
</protein>
<name>A0A4U5M5V2_STECR</name>
<gene>
    <name evidence="1" type="ORF">L596_024771</name>
</gene>
<sequence>MHTKCKKNIISSNTLIRKFRNELYVASATSLKSSILNFWFQAWWTTALKCSSKTGFRSLFRVFVASLDLRTSTNLYVTITMLAFENVARIRIKLENRGDKQDRKGTADAEMSS</sequence>
<organism evidence="1 2">
    <name type="scientific">Steinernema carpocapsae</name>
    <name type="common">Entomopathogenic nematode</name>
    <dbReference type="NCBI Taxonomy" id="34508"/>
    <lineage>
        <taxon>Eukaryota</taxon>
        <taxon>Metazoa</taxon>
        <taxon>Ecdysozoa</taxon>
        <taxon>Nematoda</taxon>
        <taxon>Chromadorea</taxon>
        <taxon>Rhabditida</taxon>
        <taxon>Tylenchina</taxon>
        <taxon>Panagrolaimomorpha</taxon>
        <taxon>Strongyloidoidea</taxon>
        <taxon>Steinernematidae</taxon>
        <taxon>Steinernema</taxon>
    </lineage>
</organism>
<proteinExistence type="predicted"/>
<dbReference type="EMBL" id="AZBU02000009">
    <property type="protein sequence ID" value="TKR64192.1"/>
    <property type="molecule type" value="Genomic_DNA"/>
</dbReference>
<evidence type="ECO:0000313" key="2">
    <source>
        <dbReference type="Proteomes" id="UP000298663"/>
    </source>
</evidence>